<evidence type="ECO:0008006" key="5">
    <source>
        <dbReference type="Google" id="ProtNLM"/>
    </source>
</evidence>
<keyword evidence="4" id="KW-1185">Reference proteome</keyword>
<dbReference type="HOGENOM" id="CLU_040220_1_0_1"/>
<feature type="domain" description="Sdz-33 F-box" evidence="2">
    <location>
        <begin position="218"/>
        <end position="265"/>
    </location>
</feature>
<name>E3N7M4_CAERE</name>
<evidence type="ECO:0000259" key="2">
    <source>
        <dbReference type="Pfam" id="PF07735"/>
    </source>
</evidence>
<dbReference type="AlphaFoldDB" id="E3N7M4"/>
<reference evidence="3" key="1">
    <citation type="submission" date="2007-07" db="EMBL/GenBank/DDBJ databases">
        <title>PCAP assembly of the Caenorhabditis remanei genome.</title>
        <authorList>
            <consortium name="The Caenorhabditis remanei Sequencing Consortium"/>
            <person name="Wilson R.K."/>
        </authorList>
    </citation>
    <scope>NUCLEOTIDE SEQUENCE [LARGE SCALE GENOMIC DNA]</scope>
    <source>
        <strain evidence="3">PB4641</strain>
    </source>
</reference>
<dbReference type="Pfam" id="PF00646">
    <property type="entry name" value="F-box"/>
    <property type="match status" value="1"/>
</dbReference>
<proteinExistence type="predicted"/>
<dbReference type="FunCoup" id="E3N7M4">
    <property type="interactions" value="24"/>
</dbReference>
<sequence length="302" mass="34838">MPLPFLLFPYVVQKEIFKSMEYCEMFLMSLCSKRVKQCVIQARLKIAKVWYGVYPDIKFIAIQDWGIPVDMHIAFDDQPALSGMEPMEMKIGDDFKTRGIVKAKLTRLKQEYCLISVPKLDAKVTKSLHEHVKQLFRYTAPCGIEIHTNSLTEELPIYENVSKILVKGKSILDLNDLDTFLSQYYPNLTTLLICSPINGEATSKLLEIGNVHLSYPGQCGITLLSKFNGKKINLWGAVVTEKMLNEFIRKWMKSEGYQNLEFVNIELSLESDLLNRDLITDQLEIEAFDEMKRPGRYQSEFR</sequence>
<dbReference type="InParanoid" id="E3N7M4"/>
<evidence type="ECO:0000313" key="3">
    <source>
        <dbReference type="EMBL" id="EFO89063.1"/>
    </source>
</evidence>
<dbReference type="PANTHER" id="PTHR21503:SF8">
    <property type="entry name" value="F-BOX ASSOCIATED DOMAIN-CONTAINING PROTEIN-RELATED"/>
    <property type="match status" value="1"/>
</dbReference>
<dbReference type="InterPro" id="IPR001810">
    <property type="entry name" value="F-box_dom"/>
</dbReference>
<evidence type="ECO:0000313" key="4">
    <source>
        <dbReference type="Proteomes" id="UP000008281"/>
    </source>
</evidence>
<gene>
    <name evidence="3" type="ORF">CRE_14250</name>
</gene>
<dbReference type="InterPro" id="IPR012885">
    <property type="entry name" value="F-box_Sdz-33"/>
</dbReference>
<accession>E3N7M4</accession>
<organism evidence="4">
    <name type="scientific">Caenorhabditis remanei</name>
    <name type="common">Caenorhabditis vulgaris</name>
    <dbReference type="NCBI Taxonomy" id="31234"/>
    <lineage>
        <taxon>Eukaryota</taxon>
        <taxon>Metazoa</taxon>
        <taxon>Ecdysozoa</taxon>
        <taxon>Nematoda</taxon>
        <taxon>Chromadorea</taxon>
        <taxon>Rhabditida</taxon>
        <taxon>Rhabditina</taxon>
        <taxon>Rhabditomorpha</taxon>
        <taxon>Rhabditoidea</taxon>
        <taxon>Rhabditidae</taxon>
        <taxon>Peloderinae</taxon>
        <taxon>Caenorhabditis</taxon>
    </lineage>
</organism>
<evidence type="ECO:0000259" key="1">
    <source>
        <dbReference type="Pfam" id="PF00646"/>
    </source>
</evidence>
<dbReference type="EMBL" id="DS268549">
    <property type="protein sequence ID" value="EFO89063.1"/>
    <property type="molecule type" value="Genomic_DNA"/>
</dbReference>
<dbReference type="Pfam" id="PF07735">
    <property type="entry name" value="FBA_2"/>
    <property type="match status" value="1"/>
</dbReference>
<dbReference type="PANTHER" id="PTHR21503">
    <property type="entry name" value="F-BOX-CONTAINING HYPOTHETICAL PROTEIN C.ELEGANS"/>
    <property type="match status" value="1"/>
</dbReference>
<protein>
    <recommendedName>
        <fullName evidence="5">F-box domain-containing protein</fullName>
    </recommendedName>
</protein>
<feature type="domain" description="F-box" evidence="1">
    <location>
        <begin position="5"/>
        <end position="41"/>
    </location>
</feature>
<dbReference type="OMA" id="CAVIWHR"/>
<dbReference type="Proteomes" id="UP000008281">
    <property type="component" value="Unassembled WGS sequence"/>
</dbReference>